<dbReference type="AlphaFoldDB" id="A0AAQ3NZG3"/>
<gene>
    <name evidence="1" type="ORF">V8G54_010120</name>
</gene>
<accession>A0AAQ3NZG3</accession>
<dbReference type="EMBL" id="CP144698">
    <property type="protein sequence ID" value="WVZ17138.1"/>
    <property type="molecule type" value="Genomic_DNA"/>
</dbReference>
<name>A0AAQ3NZG3_VIGMU</name>
<dbReference type="Proteomes" id="UP001374535">
    <property type="component" value="Chromosome 3"/>
</dbReference>
<sequence length="127" mass="14222">MQGAWDVAKDTTHKIKETLVEKDDDANDGVLNDDVAELKRKVGKSYAEKGHDGEWGSSSVDEQGIDPFGFHSYNVEELTSLAELHDEVNDMDRDRHLLFDSLSLETTLAMVVCVREVRFDILASHDG</sequence>
<evidence type="ECO:0000313" key="1">
    <source>
        <dbReference type="EMBL" id="WVZ17138.1"/>
    </source>
</evidence>
<reference evidence="1 2" key="1">
    <citation type="journal article" date="2023" name="Life. Sci Alliance">
        <title>Evolutionary insights into 3D genome organization and epigenetic landscape of Vigna mungo.</title>
        <authorList>
            <person name="Junaid A."/>
            <person name="Singh B."/>
            <person name="Bhatia S."/>
        </authorList>
    </citation>
    <scope>NUCLEOTIDE SEQUENCE [LARGE SCALE GENOMIC DNA]</scope>
    <source>
        <strain evidence="1">Urdbean</strain>
    </source>
</reference>
<keyword evidence="2" id="KW-1185">Reference proteome</keyword>
<proteinExistence type="predicted"/>
<evidence type="ECO:0000313" key="2">
    <source>
        <dbReference type="Proteomes" id="UP001374535"/>
    </source>
</evidence>
<protein>
    <submittedName>
        <fullName evidence="1">Uncharacterized protein</fullName>
    </submittedName>
</protein>
<organism evidence="1 2">
    <name type="scientific">Vigna mungo</name>
    <name type="common">Black gram</name>
    <name type="synonym">Phaseolus mungo</name>
    <dbReference type="NCBI Taxonomy" id="3915"/>
    <lineage>
        <taxon>Eukaryota</taxon>
        <taxon>Viridiplantae</taxon>
        <taxon>Streptophyta</taxon>
        <taxon>Embryophyta</taxon>
        <taxon>Tracheophyta</taxon>
        <taxon>Spermatophyta</taxon>
        <taxon>Magnoliopsida</taxon>
        <taxon>eudicotyledons</taxon>
        <taxon>Gunneridae</taxon>
        <taxon>Pentapetalae</taxon>
        <taxon>rosids</taxon>
        <taxon>fabids</taxon>
        <taxon>Fabales</taxon>
        <taxon>Fabaceae</taxon>
        <taxon>Papilionoideae</taxon>
        <taxon>50 kb inversion clade</taxon>
        <taxon>NPAAA clade</taxon>
        <taxon>indigoferoid/millettioid clade</taxon>
        <taxon>Phaseoleae</taxon>
        <taxon>Vigna</taxon>
    </lineage>
</organism>